<proteinExistence type="predicted"/>
<keyword evidence="1" id="KW-0328">Glycosyltransferase</keyword>
<dbReference type="GO" id="GO:0005829">
    <property type="term" value="C:cytosol"/>
    <property type="evidence" value="ECO:0007669"/>
    <property type="project" value="TreeGrafter"/>
</dbReference>
<dbReference type="GO" id="GO:0009244">
    <property type="term" value="P:lipopolysaccharide core region biosynthetic process"/>
    <property type="evidence" value="ECO:0007669"/>
    <property type="project" value="TreeGrafter"/>
</dbReference>
<dbReference type="KEGG" id="aal:EP13_01990"/>
<accession>A0A075NVS6</accession>
<name>A0A075NVS6_9ALTE</name>
<dbReference type="eggNOG" id="COG0859">
    <property type="taxonomic scope" value="Bacteria"/>
</dbReference>
<evidence type="ECO:0000313" key="3">
    <source>
        <dbReference type="EMBL" id="AIF97563.1"/>
    </source>
</evidence>
<dbReference type="Pfam" id="PF01075">
    <property type="entry name" value="Glyco_transf_9"/>
    <property type="match status" value="1"/>
</dbReference>
<reference evidence="3 4" key="1">
    <citation type="submission" date="2014-06" db="EMBL/GenBank/DDBJ databases">
        <title>Genomes of Alteromonas australica, a world apart.</title>
        <authorList>
            <person name="Gonzaga A."/>
            <person name="Lopez-Perez M."/>
            <person name="Rodriguez-Valera F."/>
        </authorList>
    </citation>
    <scope>NUCLEOTIDE SEQUENCE [LARGE SCALE GENOMIC DNA]</scope>
    <source>
        <strain evidence="3 4">H 17</strain>
    </source>
</reference>
<gene>
    <name evidence="3" type="ORF">EP13_01990</name>
</gene>
<dbReference type="SUPFAM" id="SSF53756">
    <property type="entry name" value="UDP-Glycosyltransferase/glycogen phosphorylase"/>
    <property type="match status" value="1"/>
</dbReference>
<organism evidence="3 4">
    <name type="scientific">Alteromonas australica</name>
    <dbReference type="NCBI Taxonomy" id="589873"/>
    <lineage>
        <taxon>Bacteria</taxon>
        <taxon>Pseudomonadati</taxon>
        <taxon>Pseudomonadota</taxon>
        <taxon>Gammaproteobacteria</taxon>
        <taxon>Alteromonadales</taxon>
        <taxon>Alteromonadaceae</taxon>
        <taxon>Alteromonas/Salinimonas group</taxon>
        <taxon>Alteromonas</taxon>
    </lineage>
</organism>
<dbReference type="InterPro" id="IPR002201">
    <property type="entry name" value="Glyco_trans_9"/>
</dbReference>
<dbReference type="GO" id="GO:0008713">
    <property type="term" value="F:ADP-heptose-lipopolysaccharide heptosyltransferase activity"/>
    <property type="evidence" value="ECO:0007669"/>
    <property type="project" value="TreeGrafter"/>
</dbReference>
<keyword evidence="4" id="KW-1185">Reference proteome</keyword>
<evidence type="ECO:0000313" key="4">
    <source>
        <dbReference type="Proteomes" id="UP000056090"/>
    </source>
</evidence>
<dbReference type="EMBL" id="CP008849">
    <property type="protein sequence ID" value="AIF97563.1"/>
    <property type="molecule type" value="Genomic_DNA"/>
</dbReference>
<sequence>MPSTSPTPNVLLIRLSAIGDIVMASGLPSSIKHVMPNAKVTWLVEPAYAEMMRHHSQVDDVISWPKNEWRNLAKKKRYFSLLKAILHFRQTLKSHGFTHAIDAQGLLKSAFLAWLSGAEKRIGFISKEHSHVLLTDPIQKPVSNEISSEYRALATFIGASHYALDMQVSQAVDNDALAKLGVLNVTQPYIVLAPFTTRPQKHWPVGHWQRLIKEIRKMTPWPMVILGGPGDECDAQAFSFTADNVHTLAGHASLAESIALVAHSALVVGVDTGLTHMGTAYNKPTIAMFGSTCPYTKTDNPDTHVIYKDLSCAPCKRKPICAGTYDCMWEISPEDITAIIRKYL</sequence>
<evidence type="ECO:0000256" key="2">
    <source>
        <dbReference type="ARBA" id="ARBA00022679"/>
    </source>
</evidence>
<protein>
    <submittedName>
        <fullName evidence="3">Lipopolysaccharide heptosyltransferase</fullName>
    </submittedName>
</protein>
<dbReference type="AlphaFoldDB" id="A0A075NVS6"/>
<dbReference type="CDD" id="cd03789">
    <property type="entry name" value="GT9_LPS_heptosyltransferase"/>
    <property type="match status" value="1"/>
</dbReference>
<keyword evidence="2 3" id="KW-0808">Transferase</keyword>
<dbReference type="PANTHER" id="PTHR30160">
    <property type="entry name" value="TETRAACYLDISACCHARIDE 4'-KINASE-RELATED"/>
    <property type="match status" value="1"/>
</dbReference>
<dbReference type="InterPro" id="IPR051199">
    <property type="entry name" value="LPS_LOS_Heptosyltrfase"/>
</dbReference>
<evidence type="ECO:0000256" key="1">
    <source>
        <dbReference type="ARBA" id="ARBA00022676"/>
    </source>
</evidence>
<dbReference type="Gene3D" id="3.40.50.2000">
    <property type="entry name" value="Glycogen Phosphorylase B"/>
    <property type="match status" value="2"/>
</dbReference>
<dbReference type="Proteomes" id="UP000056090">
    <property type="component" value="Chromosome"/>
</dbReference>
<dbReference type="PANTHER" id="PTHR30160:SF1">
    <property type="entry name" value="LIPOPOLYSACCHARIDE 1,2-N-ACETYLGLUCOSAMINETRANSFERASE-RELATED"/>
    <property type="match status" value="1"/>
</dbReference>